<evidence type="ECO:0000313" key="3">
    <source>
        <dbReference type="Proteomes" id="UP001056756"/>
    </source>
</evidence>
<protein>
    <submittedName>
        <fullName evidence="2">IDEAL domain-containing protein</fullName>
    </submittedName>
</protein>
<dbReference type="Gene3D" id="4.10.810.10">
    <property type="entry name" value="Virus Scaffolding Protein, Chain A"/>
    <property type="match status" value="1"/>
</dbReference>
<dbReference type="Pfam" id="PF08858">
    <property type="entry name" value="IDEAL"/>
    <property type="match status" value="1"/>
</dbReference>
<dbReference type="KEGG" id="plig:NAG76_20125"/>
<sequence>MDKMNVKYEAMLGLTAEMILDDALKSYQRNKLETGIDEALATGDEHLFYELSSQLKQLE</sequence>
<accession>A0A9J6ZKW7</accession>
<dbReference type="EMBL" id="CP097899">
    <property type="protein sequence ID" value="URN96893.1"/>
    <property type="molecule type" value="Genomic_DNA"/>
</dbReference>
<evidence type="ECO:0000313" key="2">
    <source>
        <dbReference type="EMBL" id="URN96893.1"/>
    </source>
</evidence>
<dbReference type="InterPro" id="IPR014957">
    <property type="entry name" value="IDEAL_dom"/>
</dbReference>
<proteinExistence type="predicted"/>
<dbReference type="AlphaFoldDB" id="A0A9J6ZKW7"/>
<feature type="domain" description="IDEAL" evidence="1">
    <location>
        <begin position="19"/>
        <end position="55"/>
    </location>
</feature>
<dbReference type="SMART" id="SM00914">
    <property type="entry name" value="IDEAL"/>
    <property type="match status" value="1"/>
</dbReference>
<organism evidence="2 3">
    <name type="scientific">Candidatus Pristimantibacillus lignocellulolyticus</name>
    <dbReference type="NCBI Taxonomy" id="2994561"/>
    <lineage>
        <taxon>Bacteria</taxon>
        <taxon>Bacillati</taxon>
        <taxon>Bacillota</taxon>
        <taxon>Bacilli</taxon>
        <taxon>Bacillales</taxon>
        <taxon>Paenibacillaceae</taxon>
        <taxon>Candidatus Pristimantibacillus</taxon>
    </lineage>
</organism>
<evidence type="ECO:0000259" key="1">
    <source>
        <dbReference type="SMART" id="SM00914"/>
    </source>
</evidence>
<dbReference type="Proteomes" id="UP001056756">
    <property type="component" value="Chromosome"/>
</dbReference>
<name>A0A9J6ZKW7_9BACL</name>
<gene>
    <name evidence="2" type="ORF">NAG76_20125</name>
</gene>
<reference evidence="2" key="1">
    <citation type="submission" date="2022-05" db="EMBL/GenBank/DDBJ databases">
        <title>Novel bacterial taxa in a minimal lignocellulolytic consortium and its capacity to transform plastics disclosed by genome-resolved metagenomics.</title>
        <authorList>
            <person name="Rodriguez C.A.D."/>
            <person name="Diaz-Garcia L."/>
            <person name="Herrera K."/>
            <person name="Tarazona N.A."/>
            <person name="Sproer C."/>
            <person name="Overmann J."/>
            <person name="Jimenez D.J."/>
        </authorList>
    </citation>
    <scope>NUCLEOTIDE SEQUENCE</scope>
    <source>
        <strain evidence="2">MAG5</strain>
    </source>
</reference>
<dbReference type="InterPro" id="IPR027393">
    <property type="entry name" value="Virus_scaffolding_prot_C"/>
</dbReference>